<dbReference type="AlphaFoldDB" id="C5KAP0"/>
<dbReference type="PANTHER" id="PTHR15139">
    <property type="entry name" value="TUBULIN FOLDING COFACTOR C"/>
    <property type="match status" value="1"/>
</dbReference>
<reference evidence="3 4" key="1">
    <citation type="submission" date="2008-07" db="EMBL/GenBank/DDBJ databases">
        <authorList>
            <person name="El-Sayed N."/>
            <person name="Caler E."/>
            <person name="Inman J."/>
            <person name="Amedeo P."/>
            <person name="Hass B."/>
            <person name="Wortman J."/>
        </authorList>
    </citation>
    <scope>NUCLEOTIDE SEQUENCE [LARGE SCALE GENOMIC DNA]</scope>
    <source>
        <strain evidence="4">ATCC 50983 / TXsc</strain>
    </source>
</reference>
<dbReference type="GeneID" id="9048870"/>
<dbReference type="PROSITE" id="PS51329">
    <property type="entry name" value="C_CAP_COFACTOR_C"/>
    <property type="match status" value="1"/>
</dbReference>
<keyword evidence="4" id="KW-1185">Reference proteome</keyword>
<dbReference type="Pfam" id="PF07986">
    <property type="entry name" value="TBCC"/>
    <property type="match status" value="1"/>
</dbReference>
<dbReference type="EMBL" id="GG671811">
    <property type="protein sequence ID" value="EER18216.1"/>
    <property type="molecule type" value="Genomic_DNA"/>
</dbReference>
<dbReference type="Proteomes" id="UP000007800">
    <property type="component" value="Unassembled WGS sequence"/>
</dbReference>
<evidence type="ECO:0000256" key="1">
    <source>
        <dbReference type="ARBA" id="ARBA00008848"/>
    </source>
</evidence>
<accession>C5KAP0</accession>
<name>C5KAP0_PERM5</name>
<dbReference type="GO" id="GO:0007021">
    <property type="term" value="P:tubulin complex assembly"/>
    <property type="evidence" value="ECO:0007669"/>
    <property type="project" value="TreeGrafter"/>
</dbReference>
<dbReference type="OrthoDB" id="1099063at2759"/>
<dbReference type="PANTHER" id="PTHR15139:SF0">
    <property type="entry name" value="TUBULIN-SPECIFIC CHAPERONE C"/>
    <property type="match status" value="1"/>
</dbReference>
<dbReference type="RefSeq" id="XP_002786420.1">
    <property type="nucleotide sequence ID" value="XM_002786374.1"/>
</dbReference>
<comment type="similarity">
    <text evidence="1">Belongs to the TBCC family.</text>
</comment>
<dbReference type="InterPro" id="IPR012945">
    <property type="entry name" value="Tubulin-bd_cofactor_C_dom"/>
</dbReference>
<dbReference type="GO" id="GO:0007023">
    <property type="term" value="P:post-chaperonin tubulin folding pathway"/>
    <property type="evidence" value="ECO:0007669"/>
    <property type="project" value="InterPro"/>
</dbReference>
<organism evidence="4">
    <name type="scientific">Perkinsus marinus (strain ATCC 50983 / TXsc)</name>
    <dbReference type="NCBI Taxonomy" id="423536"/>
    <lineage>
        <taxon>Eukaryota</taxon>
        <taxon>Sar</taxon>
        <taxon>Alveolata</taxon>
        <taxon>Perkinsozoa</taxon>
        <taxon>Perkinsea</taxon>
        <taxon>Perkinsida</taxon>
        <taxon>Perkinsidae</taxon>
        <taxon>Perkinsus</taxon>
    </lineage>
</organism>
<evidence type="ECO:0000313" key="4">
    <source>
        <dbReference type="Proteomes" id="UP000007800"/>
    </source>
</evidence>
<sequence length="299" mass="32696">MVGLRTAEESPGVADDPHMLRIAVIDLENEGSLLSQYSESLTTALTEGSMPSYDVKITKQRLNTITTLLEALQLANRRRRHGKKFSFRQKPIPDDQWDACHSVESAAINRPNTGPVSLHSSANIIASREGDSFDIEVSSSSEVYTLEELTNCTVRFSGQSSGNLPAAIYIHGVRKSLVSVTSEGISPDTPVGPVLLCYDCRDSIIQLSGCVARQLRIHTSHGMLIYANATATPIIEDCTRIAIGRSFDVPQSPVTVADFSYLQADGVSPNWRPIPDQSYTRRGEWDGHTPPPELIGLFV</sequence>
<proteinExistence type="inferred from homology"/>
<protein>
    <recommendedName>
        <fullName evidence="2">C-CAP/cofactor C-like domain-containing protein</fullName>
    </recommendedName>
</protein>
<evidence type="ECO:0000313" key="3">
    <source>
        <dbReference type="EMBL" id="EER18216.1"/>
    </source>
</evidence>
<feature type="domain" description="C-CAP/cofactor C-like" evidence="2">
    <location>
        <begin position="111"/>
        <end position="285"/>
    </location>
</feature>
<evidence type="ECO:0000259" key="2">
    <source>
        <dbReference type="PROSITE" id="PS51329"/>
    </source>
</evidence>
<dbReference type="InterPro" id="IPR016098">
    <property type="entry name" value="CAP/MinC_C"/>
</dbReference>
<dbReference type="GO" id="GO:0005737">
    <property type="term" value="C:cytoplasm"/>
    <property type="evidence" value="ECO:0007669"/>
    <property type="project" value="TreeGrafter"/>
</dbReference>
<dbReference type="InterPro" id="IPR017901">
    <property type="entry name" value="C-CAP_CF_C-like"/>
</dbReference>
<dbReference type="Gene3D" id="2.160.20.70">
    <property type="match status" value="1"/>
</dbReference>
<gene>
    <name evidence="3" type="ORF">Pmar_PMAR005121</name>
</gene>
<dbReference type="InParanoid" id="C5KAP0"/>
<dbReference type="InterPro" id="IPR027684">
    <property type="entry name" value="TBCC"/>
</dbReference>